<sequence>MIKRRLVTVQGTAQMLDCVSCLQFLRELDSTETEDYLLIGSLCSSDENFVEAIIDSARIWNWKKILHLSWDMEEKWLKGIDTDRLDCISTVKNQFGISEVDECICCRNTQPVNELAANFSPNSKFFVYGDIGVLDSILSPRYRKPDAAYLCFPIEYSYRILDKIDYKVVPKKYFQRAIDLYIESSETICQNQSSVNYLKHLAAENSLLFLTTWVINSVEKEADMYYKALLPYIERFKNVVVKLHPRRDKEKENVLDLLEERLKSHSVNVFKFPKVLNYVPIEVIFRLAPFRSVHTFISGSCMTLKWLYGTEAYFVNRELLSEHARDFFKWIDLDWVETMTLIQKKIDTWNGVDILYRYPLSKSLKRKYGYVKAFAFSLPKRALSKLRKIIRKDYEK</sequence>
<comment type="caution">
    <text evidence="1">The sequence shown here is derived from an EMBL/GenBank/DDBJ whole genome shotgun (WGS) entry which is preliminary data.</text>
</comment>
<organism evidence="1 2">
    <name type="scientific">Candidatus Thermochlorobacter aerophilus</name>
    <dbReference type="NCBI Taxonomy" id="1868324"/>
    <lineage>
        <taxon>Bacteria</taxon>
        <taxon>Pseudomonadati</taxon>
        <taxon>Chlorobiota</taxon>
        <taxon>Chlorobiia</taxon>
        <taxon>Chlorobiales</taxon>
        <taxon>Candidatus Thermochlorobacteriaceae</taxon>
        <taxon>Candidatus Thermochlorobacter</taxon>
    </lineage>
</organism>
<reference evidence="1 2" key="1">
    <citation type="journal article" date="2011" name="ISME J.">
        <title>Community ecology of hot spring cyanobacterial mats: predominant populations and their functional potential.</title>
        <authorList>
            <person name="Klatt C.G."/>
            <person name="Wood J.M."/>
            <person name="Rusch D.B."/>
            <person name="Bateson M.M."/>
            <person name="Hamamura N."/>
            <person name="Heidelberg J.F."/>
            <person name="Grossman A.R."/>
            <person name="Bhaya D."/>
            <person name="Cohan F.M."/>
            <person name="Kuhl M."/>
            <person name="Bryant D.A."/>
            <person name="Ward D.M."/>
        </authorList>
    </citation>
    <scope>NUCLEOTIDE SEQUENCE [LARGE SCALE GENOMIC DNA]</scope>
    <source>
        <strain evidence="1">OS</strain>
    </source>
</reference>
<dbReference type="Proteomes" id="UP000266389">
    <property type="component" value="Unassembled WGS sequence"/>
</dbReference>
<gene>
    <name evidence="1" type="ORF">D0433_13610</name>
</gene>
<evidence type="ECO:0000313" key="1">
    <source>
        <dbReference type="EMBL" id="RFM23067.1"/>
    </source>
</evidence>
<name>A0A395LWN5_9BACT</name>
<evidence type="ECO:0000313" key="2">
    <source>
        <dbReference type="Proteomes" id="UP000266389"/>
    </source>
</evidence>
<dbReference type="AlphaFoldDB" id="A0A395LWN5"/>
<dbReference type="EMBL" id="PHFL01000071">
    <property type="protein sequence ID" value="RFM23067.1"/>
    <property type="molecule type" value="Genomic_DNA"/>
</dbReference>
<dbReference type="InterPro" id="IPR010866">
    <property type="entry name" value="A-2_8-polyST"/>
</dbReference>
<dbReference type="Pfam" id="PF07388">
    <property type="entry name" value="A-2_8-polyST"/>
    <property type="match status" value="1"/>
</dbReference>
<protein>
    <submittedName>
        <fullName evidence="1">Uncharacterized protein</fullName>
    </submittedName>
</protein>
<accession>A0A395LWN5</accession>
<proteinExistence type="predicted"/>